<reference evidence="2 3" key="1">
    <citation type="submission" date="2020-02" db="EMBL/GenBank/DDBJ databases">
        <title>The whole genome sequence of CPCC 205119.</title>
        <authorList>
            <person name="Jiang Z."/>
        </authorList>
    </citation>
    <scope>NUCLEOTIDE SEQUENCE [LARGE SCALE GENOMIC DNA]</scope>
    <source>
        <strain evidence="2 3">CPCC 205119</strain>
    </source>
</reference>
<feature type="region of interest" description="Disordered" evidence="1">
    <location>
        <begin position="101"/>
        <end position="240"/>
    </location>
</feature>
<dbReference type="AlphaFoldDB" id="A0A7K3WF69"/>
<feature type="compositionally biased region" description="Gly residues" evidence="1">
    <location>
        <begin position="227"/>
        <end position="240"/>
    </location>
</feature>
<organism evidence="2 3">
    <name type="scientific">Goekera deserti</name>
    <dbReference type="NCBI Taxonomy" id="2497753"/>
    <lineage>
        <taxon>Bacteria</taxon>
        <taxon>Bacillati</taxon>
        <taxon>Actinomycetota</taxon>
        <taxon>Actinomycetes</taxon>
        <taxon>Geodermatophilales</taxon>
        <taxon>Geodermatophilaceae</taxon>
        <taxon>Goekera</taxon>
    </lineage>
</organism>
<evidence type="ECO:0000313" key="3">
    <source>
        <dbReference type="Proteomes" id="UP000470470"/>
    </source>
</evidence>
<evidence type="ECO:0000313" key="2">
    <source>
        <dbReference type="EMBL" id="NEL55026.1"/>
    </source>
</evidence>
<dbReference type="Proteomes" id="UP000470470">
    <property type="component" value="Unassembled WGS sequence"/>
</dbReference>
<protein>
    <submittedName>
        <fullName evidence="2">Uncharacterized protein</fullName>
    </submittedName>
</protein>
<feature type="compositionally biased region" description="Polar residues" evidence="1">
    <location>
        <begin position="185"/>
        <end position="194"/>
    </location>
</feature>
<dbReference type="RefSeq" id="WP_152729440.1">
    <property type="nucleotide sequence ID" value="NZ_JAABOZ010000003.1"/>
</dbReference>
<feature type="compositionally biased region" description="Low complexity" evidence="1">
    <location>
        <begin position="166"/>
        <end position="183"/>
    </location>
</feature>
<feature type="compositionally biased region" description="Acidic residues" evidence="1">
    <location>
        <begin position="144"/>
        <end position="165"/>
    </location>
</feature>
<dbReference type="EMBL" id="JAAGWK010000019">
    <property type="protein sequence ID" value="NEL55026.1"/>
    <property type="molecule type" value="Genomic_DNA"/>
</dbReference>
<proteinExistence type="predicted"/>
<sequence length="240" mass="23420">MPPPADDDGADVEGVALVAGGVEVRGADELADELDDGPLADEEVVFGALDDELPAGGVLVRGADEVVAFGALDDELLAGGVVVRGADELELVAGLDEVAPAEEEAEPDPVGTVAACPPPAPADDVASGEAALDDDPVPAAVTLSEEELPEEELLAEADPAEELEPDAVVGGVTVAPAGTRAAASEPSTSTSRPGSTAKGPGAGTGDPVDGSTAPPPWAWGSLLPGTGAFGTGTGPWLGPA</sequence>
<comment type="caution">
    <text evidence="2">The sequence shown here is derived from an EMBL/GenBank/DDBJ whole genome shotgun (WGS) entry which is preliminary data.</text>
</comment>
<name>A0A7K3WF69_9ACTN</name>
<gene>
    <name evidence="2" type="ORF">G1H19_13570</name>
</gene>
<accession>A0A7K3WF69</accession>
<keyword evidence="3" id="KW-1185">Reference proteome</keyword>
<evidence type="ECO:0000256" key="1">
    <source>
        <dbReference type="SAM" id="MobiDB-lite"/>
    </source>
</evidence>